<dbReference type="InterPro" id="IPR021109">
    <property type="entry name" value="Peptidase_aspartic_dom_sf"/>
</dbReference>
<dbReference type="Gene3D" id="2.40.70.10">
    <property type="entry name" value="Acid Proteases"/>
    <property type="match status" value="1"/>
</dbReference>
<reference evidence="2" key="1">
    <citation type="submission" date="2024-07" db="EMBL/GenBank/DDBJ databases">
        <title>Two chromosome-level genome assemblies of Korean endemic species Abeliophyllum distichum and Forsythia ovata (Oleaceae).</title>
        <authorList>
            <person name="Jang H."/>
        </authorList>
    </citation>
    <scope>NUCLEOTIDE SEQUENCE [LARGE SCALE GENOMIC DNA]</scope>
</reference>
<organism evidence="1 2">
    <name type="scientific">Abeliophyllum distichum</name>
    <dbReference type="NCBI Taxonomy" id="126358"/>
    <lineage>
        <taxon>Eukaryota</taxon>
        <taxon>Viridiplantae</taxon>
        <taxon>Streptophyta</taxon>
        <taxon>Embryophyta</taxon>
        <taxon>Tracheophyta</taxon>
        <taxon>Spermatophyta</taxon>
        <taxon>Magnoliopsida</taxon>
        <taxon>eudicotyledons</taxon>
        <taxon>Gunneridae</taxon>
        <taxon>Pentapetalae</taxon>
        <taxon>asterids</taxon>
        <taxon>lamiids</taxon>
        <taxon>Lamiales</taxon>
        <taxon>Oleaceae</taxon>
        <taxon>Forsythieae</taxon>
        <taxon>Abeliophyllum</taxon>
    </lineage>
</organism>
<accession>A0ABD1RU06</accession>
<name>A0ABD1RU06_9LAMI</name>
<dbReference type="EMBL" id="JBFOLK010000008">
    <property type="protein sequence ID" value="KAL2491803.1"/>
    <property type="molecule type" value="Genomic_DNA"/>
</dbReference>
<comment type="caution">
    <text evidence="1">The sequence shown here is derived from an EMBL/GenBank/DDBJ whole genome shotgun (WGS) entry which is preliminary data.</text>
</comment>
<gene>
    <name evidence="1" type="ORF">Adt_27431</name>
</gene>
<dbReference type="AlphaFoldDB" id="A0ABD1RU06"/>
<proteinExistence type="predicted"/>
<dbReference type="PANTHER" id="PTHR33067">
    <property type="entry name" value="RNA-DIRECTED DNA POLYMERASE-RELATED"/>
    <property type="match status" value="1"/>
</dbReference>
<evidence type="ECO:0000313" key="1">
    <source>
        <dbReference type="EMBL" id="KAL2491803.1"/>
    </source>
</evidence>
<dbReference type="PANTHER" id="PTHR33067:SF9">
    <property type="entry name" value="RNA-DIRECTED DNA POLYMERASE"/>
    <property type="match status" value="1"/>
</dbReference>
<protein>
    <submittedName>
        <fullName evidence="1">Uncharacterized protein</fullName>
    </submittedName>
</protein>
<evidence type="ECO:0000313" key="2">
    <source>
        <dbReference type="Proteomes" id="UP001604336"/>
    </source>
</evidence>
<dbReference type="Proteomes" id="UP001604336">
    <property type="component" value="Unassembled WGS sequence"/>
</dbReference>
<keyword evidence="2" id="KW-1185">Reference proteome</keyword>
<sequence>MVENVVMRVETLLFPIDFIVLDMSEDEETPIILGQSFLGTSDALIDVSRGVLTLRVKHKIEVFHMLDRGEAPPPLCYSTGYQVETLKKFTKNFFKKFWETKPIVKVKDNGKQIIQMQEAYIGAHVVKVEKNT</sequence>